<protein>
    <submittedName>
        <fullName evidence="2">Uncharacterized protein</fullName>
    </submittedName>
</protein>
<feature type="compositionally biased region" description="Basic and acidic residues" evidence="1">
    <location>
        <begin position="1"/>
        <end position="11"/>
    </location>
</feature>
<gene>
    <name evidence="2" type="ORF">PACLA_8A038817</name>
</gene>
<dbReference type="PANTHER" id="PTHR33480">
    <property type="entry name" value="SET DOMAIN-CONTAINING PROTEIN-RELATED"/>
    <property type="match status" value="1"/>
</dbReference>
<accession>A0A7D9IUE9</accession>
<evidence type="ECO:0000256" key="1">
    <source>
        <dbReference type="SAM" id="MobiDB-lite"/>
    </source>
</evidence>
<dbReference type="AlphaFoldDB" id="A0A7D9IUE9"/>
<organism evidence="2 3">
    <name type="scientific">Paramuricea clavata</name>
    <name type="common">Red gorgonian</name>
    <name type="synonym">Violescent sea-whip</name>
    <dbReference type="NCBI Taxonomy" id="317549"/>
    <lineage>
        <taxon>Eukaryota</taxon>
        <taxon>Metazoa</taxon>
        <taxon>Cnidaria</taxon>
        <taxon>Anthozoa</taxon>
        <taxon>Octocorallia</taxon>
        <taxon>Malacalcyonacea</taxon>
        <taxon>Plexauridae</taxon>
        <taxon>Paramuricea</taxon>
    </lineage>
</organism>
<comment type="caution">
    <text evidence="2">The sequence shown here is derived from an EMBL/GenBank/DDBJ whole genome shotgun (WGS) entry which is preliminary data.</text>
</comment>
<reference evidence="2" key="1">
    <citation type="submission" date="2020-04" db="EMBL/GenBank/DDBJ databases">
        <authorList>
            <person name="Alioto T."/>
            <person name="Alioto T."/>
            <person name="Gomez Garrido J."/>
        </authorList>
    </citation>
    <scope>NUCLEOTIDE SEQUENCE</scope>
    <source>
        <strain evidence="2">A484AB</strain>
    </source>
</reference>
<evidence type="ECO:0000313" key="2">
    <source>
        <dbReference type="EMBL" id="CAB4013410.1"/>
    </source>
</evidence>
<sequence>MDDDKSKKDNDSNMGDDSDMDDDALQVVSLTIPIGHLPIMNQDLNNASIATILEDDDLSTQKDLYERTKKSGVYVMTVSEKNGRRIYEKRNSCFFCGKEFAKLSRHFFQVHKDEEEVAKGRELCGTPSVSLCEILKPGHFDDLIASARSLREYSGTSSAQNTDRFKAPSTAVKCGYALKKAAFVVKGQALRNKDMATKSEIDLFLELYETEWSAKVTSQALQTLTFKKHNKPQYLPVTNDLLILRKFLIEYIPALTEEVRKNPVKENWQF</sequence>
<evidence type="ECO:0000313" key="3">
    <source>
        <dbReference type="Proteomes" id="UP001152795"/>
    </source>
</evidence>
<proteinExistence type="predicted"/>
<feature type="region of interest" description="Disordered" evidence="1">
    <location>
        <begin position="1"/>
        <end position="22"/>
    </location>
</feature>
<dbReference type="Proteomes" id="UP001152795">
    <property type="component" value="Unassembled WGS sequence"/>
</dbReference>
<dbReference type="OrthoDB" id="6767710at2759"/>
<keyword evidence="3" id="KW-1185">Reference proteome</keyword>
<name>A0A7D9IUE9_PARCT</name>
<dbReference type="EMBL" id="CACRXK020007875">
    <property type="protein sequence ID" value="CAB4013410.1"/>
    <property type="molecule type" value="Genomic_DNA"/>
</dbReference>